<dbReference type="InterPro" id="IPR009057">
    <property type="entry name" value="Homeodomain-like_sf"/>
</dbReference>
<dbReference type="Proteomes" id="UP000628463">
    <property type="component" value="Unassembled WGS sequence"/>
</dbReference>
<dbReference type="InterPro" id="IPR001647">
    <property type="entry name" value="HTH_TetR"/>
</dbReference>
<reference evidence="4 5" key="1">
    <citation type="submission" date="2020-08" db="EMBL/GenBank/DDBJ databases">
        <title>Genome public.</title>
        <authorList>
            <person name="Liu C."/>
            <person name="Sun Q."/>
        </authorList>
    </citation>
    <scope>NUCLEOTIDE SEQUENCE [LARGE SCALE GENOMIC DNA]</scope>
    <source>
        <strain evidence="4 5">NSJ-43</strain>
    </source>
</reference>
<dbReference type="PROSITE" id="PS50977">
    <property type="entry name" value="HTH_TETR_2"/>
    <property type="match status" value="1"/>
</dbReference>
<dbReference type="InterPro" id="IPR050624">
    <property type="entry name" value="HTH-type_Tx_Regulator"/>
</dbReference>
<dbReference type="InterPro" id="IPR039532">
    <property type="entry name" value="TetR_C_Firmicutes"/>
</dbReference>
<dbReference type="EMBL" id="JACOPD010000007">
    <property type="protein sequence ID" value="MBC5681440.1"/>
    <property type="molecule type" value="Genomic_DNA"/>
</dbReference>
<evidence type="ECO:0000313" key="4">
    <source>
        <dbReference type="EMBL" id="MBC5681440.1"/>
    </source>
</evidence>
<organism evidence="4 5">
    <name type="scientific">Lachnospira hominis</name>
    <name type="common">ex Liu et al. 2021</name>
    <dbReference type="NCBI Taxonomy" id="2763051"/>
    <lineage>
        <taxon>Bacteria</taxon>
        <taxon>Bacillati</taxon>
        <taxon>Bacillota</taxon>
        <taxon>Clostridia</taxon>
        <taxon>Lachnospirales</taxon>
        <taxon>Lachnospiraceae</taxon>
        <taxon>Lachnospira</taxon>
    </lineage>
</organism>
<gene>
    <name evidence="4" type="ORF">H8S01_10765</name>
</gene>
<evidence type="ECO:0000256" key="1">
    <source>
        <dbReference type="ARBA" id="ARBA00023125"/>
    </source>
</evidence>
<evidence type="ECO:0000259" key="3">
    <source>
        <dbReference type="PROSITE" id="PS50977"/>
    </source>
</evidence>
<evidence type="ECO:0000313" key="5">
    <source>
        <dbReference type="Proteomes" id="UP000628463"/>
    </source>
</evidence>
<accession>A0ABR7G1Y0</accession>
<feature type="domain" description="HTH tetR-type" evidence="3">
    <location>
        <begin position="15"/>
        <end position="75"/>
    </location>
</feature>
<keyword evidence="1 2" id="KW-0238">DNA-binding</keyword>
<dbReference type="Pfam" id="PF00440">
    <property type="entry name" value="TetR_N"/>
    <property type="match status" value="1"/>
</dbReference>
<dbReference type="PANTHER" id="PTHR43479">
    <property type="entry name" value="ACREF/ENVCD OPERON REPRESSOR-RELATED"/>
    <property type="match status" value="1"/>
</dbReference>
<dbReference type="PANTHER" id="PTHR43479:SF11">
    <property type="entry name" value="ACREF_ENVCD OPERON REPRESSOR-RELATED"/>
    <property type="match status" value="1"/>
</dbReference>
<proteinExistence type="predicted"/>
<comment type="caution">
    <text evidence="4">The sequence shown here is derived from an EMBL/GenBank/DDBJ whole genome shotgun (WGS) entry which is preliminary data.</text>
</comment>
<keyword evidence="5" id="KW-1185">Reference proteome</keyword>
<sequence>MRKIVGEKKKTQRNRFTRMCMGDALVNIMQQKAYDKISVSDIVKKAGVSRMTYYNYYGTKDELVKDYIEEITSLYFEEEKNNLKEKNNIMDYVHILFLIKFFDRYGKFFVTLADAGMYSFIIDAANIIMEKEYKDNYSTSDDADFLKKKTYELYFYSGAMVNVFLHWQKNGKNITPEELAGIITDYRRIS</sequence>
<dbReference type="Gene3D" id="1.10.357.10">
    <property type="entry name" value="Tetracycline Repressor, domain 2"/>
    <property type="match status" value="1"/>
</dbReference>
<name>A0ABR7G1Y0_9FIRM</name>
<protein>
    <submittedName>
        <fullName evidence="4">TetR/AcrR family transcriptional regulator</fullName>
    </submittedName>
</protein>
<dbReference type="Pfam" id="PF14278">
    <property type="entry name" value="TetR_C_8"/>
    <property type="match status" value="1"/>
</dbReference>
<dbReference type="RefSeq" id="WP_186837198.1">
    <property type="nucleotide sequence ID" value="NZ_JACOPD010000007.1"/>
</dbReference>
<dbReference type="SUPFAM" id="SSF46689">
    <property type="entry name" value="Homeodomain-like"/>
    <property type="match status" value="1"/>
</dbReference>
<feature type="DNA-binding region" description="H-T-H motif" evidence="2">
    <location>
        <begin position="38"/>
        <end position="57"/>
    </location>
</feature>
<evidence type="ECO:0000256" key="2">
    <source>
        <dbReference type="PROSITE-ProRule" id="PRU00335"/>
    </source>
</evidence>